<comment type="caution">
    <text evidence="6">The sequence shown here is derived from an EMBL/GenBank/DDBJ whole genome shotgun (WGS) entry which is preliminary data.</text>
</comment>
<evidence type="ECO:0000256" key="4">
    <source>
        <dbReference type="ARBA" id="ARBA00023163"/>
    </source>
</evidence>
<keyword evidence="7" id="KW-1185">Reference proteome</keyword>
<dbReference type="InterPro" id="IPR036388">
    <property type="entry name" value="WH-like_DNA-bd_sf"/>
</dbReference>
<dbReference type="Proteomes" id="UP000563523">
    <property type="component" value="Unassembled WGS sequence"/>
</dbReference>
<evidence type="ECO:0000259" key="5">
    <source>
        <dbReference type="PROSITE" id="PS50931"/>
    </source>
</evidence>
<evidence type="ECO:0000256" key="3">
    <source>
        <dbReference type="ARBA" id="ARBA00023125"/>
    </source>
</evidence>
<proteinExistence type="inferred from homology"/>
<dbReference type="InterPro" id="IPR005119">
    <property type="entry name" value="LysR_subst-bd"/>
</dbReference>
<dbReference type="RefSeq" id="WP_176942301.1">
    <property type="nucleotide sequence ID" value="NZ_JABZEC010000002.1"/>
</dbReference>
<evidence type="ECO:0000256" key="2">
    <source>
        <dbReference type="ARBA" id="ARBA00023015"/>
    </source>
</evidence>
<keyword evidence="2" id="KW-0805">Transcription regulation</keyword>
<dbReference type="PANTHER" id="PTHR30419">
    <property type="entry name" value="HTH-TYPE TRANSCRIPTIONAL REGULATOR YBHD"/>
    <property type="match status" value="1"/>
</dbReference>
<dbReference type="GO" id="GO:0003700">
    <property type="term" value="F:DNA-binding transcription factor activity"/>
    <property type="evidence" value="ECO:0007669"/>
    <property type="project" value="InterPro"/>
</dbReference>
<dbReference type="SUPFAM" id="SSF53850">
    <property type="entry name" value="Periplasmic binding protein-like II"/>
    <property type="match status" value="1"/>
</dbReference>
<dbReference type="InterPro" id="IPR000847">
    <property type="entry name" value="LysR_HTH_N"/>
</dbReference>
<dbReference type="Pfam" id="PF00126">
    <property type="entry name" value="HTH_1"/>
    <property type="match status" value="1"/>
</dbReference>
<dbReference type="Gene3D" id="1.10.10.10">
    <property type="entry name" value="Winged helix-like DNA-binding domain superfamily/Winged helix DNA-binding domain"/>
    <property type="match status" value="1"/>
</dbReference>
<name>A0A850QWG7_9LACO</name>
<dbReference type="AlphaFoldDB" id="A0A850QWG7"/>
<accession>A0A850QWG7</accession>
<dbReference type="GO" id="GO:0005829">
    <property type="term" value="C:cytosol"/>
    <property type="evidence" value="ECO:0007669"/>
    <property type="project" value="TreeGrafter"/>
</dbReference>
<evidence type="ECO:0000313" key="7">
    <source>
        <dbReference type="Proteomes" id="UP000563523"/>
    </source>
</evidence>
<dbReference type="Gene3D" id="3.40.190.10">
    <property type="entry name" value="Periplasmic binding protein-like II"/>
    <property type="match status" value="2"/>
</dbReference>
<dbReference type="CDD" id="cd05466">
    <property type="entry name" value="PBP2_LTTR_substrate"/>
    <property type="match status" value="1"/>
</dbReference>
<dbReference type="Pfam" id="PF03466">
    <property type="entry name" value="LysR_substrate"/>
    <property type="match status" value="1"/>
</dbReference>
<evidence type="ECO:0000313" key="6">
    <source>
        <dbReference type="EMBL" id="NVY96144.1"/>
    </source>
</evidence>
<dbReference type="PROSITE" id="PS50931">
    <property type="entry name" value="HTH_LYSR"/>
    <property type="match status" value="1"/>
</dbReference>
<dbReference type="FunFam" id="1.10.10.10:FF:000001">
    <property type="entry name" value="LysR family transcriptional regulator"/>
    <property type="match status" value="1"/>
</dbReference>
<dbReference type="GO" id="GO:0003677">
    <property type="term" value="F:DNA binding"/>
    <property type="evidence" value="ECO:0007669"/>
    <property type="project" value="UniProtKB-KW"/>
</dbReference>
<evidence type="ECO:0000256" key="1">
    <source>
        <dbReference type="ARBA" id="ARBA00009437"/>
    </source>
</evidence>
<dbReference type="InterPro" id="IPR050950">
    <property type="entry name" value="HTH-type_LysR_regulators"/>
</dbReference>
<keyword evidence="4" id="KW-0804">Transcription</keyword>
<reference evidence="6 7" key="1">
    <citation type="submission" date="2020-06" db="EMBL/GenBank/DDBJ databases">
        <authorList>
            <person name="Kang J."/>
        </authorList>
    </citation>
    <scope>NUCLEOTIDE SEQUENCE [LARGE SCALE GENOMIC DNA]</scope>
    <source>
        <strain evidence="6 7">DCY120</strain>
    </source>
</reference>
<feature type="domain" description="HTH lysR-type" evidence="5">
    <location>
        <begin position="1"/>
        <end position="58"/>
    </location>
</feature>
<keyword evidence="3" id="KW-0238">DNA-binding</keyword>
<dbReference type="EMBL" id="JABZEC010000002">
    <property type="protein sequence ID" value="NVY96144.1"/>
    <property type="molecule type" value="Genomic_DNA"/>
</dbReference>
<comment type="similarity">
    <text evidence="1">Belongs to the LysR transcriptional regulatory family.</text>
</comment>
<dbReference type="PRINTS" id="PR00039">
    <property type="entry name" value="HTHLYSR"/>
</dbReference>
<dbReference type="InterPro" id="IPR036390">
    <property type="entry name" value="WH_DNA-bd_sf"/>
</dbReference>
<sequence length="291" mass="32570">MRLLQLQYFLDVAATQNISQSARNLHLTQPSLSRSIHELEQELGISLFTRNGRSLKINAAGSQLAQVVQTSLTTLQQGINELQQTKQEQAQIVTLRLESSTTLIPGLLTYLQQVVPQVTIHLVQHGPETNQLLPYDWEFSTQARKGQENQLLLEEEIYFAFSTEKLAVTLADKKSLTAAELVQFPLIATEPNPLRDLVLHTLRTQQGALQPEFTTGDRATILGMVRAGVGYCYLPSLSWPDLDLQGIKLYSLTPQPLTRKIYLSRPLTTIPTAQTQAVAQGIHQYFAQLQK</sequence>
<gene>
    <name evidence="6" type="ORF">HU830_02975</name>
</gene>
<protein>
    <submittedName>
        <fullName evidence="6">LysR family transcriptional regulator</fullName>
    </submittedName>
</protein>
<dbReference type="SUPFAM" id="SSF46785">
    <property type="entry name" value="Winged helix' DNA-binding domain"/>
    <property type="match status" value="1"/>
</dbReference>
<organism evidence="6 7">
    <name type="scientific">Bombilactobacillus apium</name>
    <dbReference type="NCBI Taxonomy" id="2675299"/>
    <lineage>
        <taxon>Bacteria</taxon>
        <taxon>Bacillati</taxon>
        <taxon>Bacillota</taxon>
        <taxon>Bacilli</taxon>
        <taxon>Lactobacillales</taxon>
        <taxon>Lactobacillaceae</taxon>
        <taxon>Bombilactobacillus</taxon>
    </lineage>
</organism>
<dbReference type="PANTHER" id="PTHR30419:SF28">
    <property type="entry name" value="HTH-TYPE TRANSCRIPTIONAL REGULATOR BSDA"/>
    <property type="match status" value="1"/>
</dbReference>